<evidence type="ECO:0000256" key="4">
    <source>
        <dbReference type="SAM" id="Phobius"/>
    </source>
</evidence>
<keyword evidence="3" id="KW-0325">Glycoprotein</keyword>
<dbReference type="GO" id="GO:0012505">
    <property type="term" value="C:endomembrane system"/>
    <property type="evidence" value="ECO:0007669"/>
    <property type="project" value="TreeGrafter"/>
</dbReference>
<dbReference type="PANTHER" id="PTHR10426">
    <property type="entry name" value="STRICTOSIDINE SYNTHASE-RELATED"/>
    <property type="match status" value="1"/>
</dbReference>
<dbReference type="SUPFAM" id="SSF63829">
    <property type="entry name" value="Calcium-dependent phosphotriesterase"/>
    <property type="match status" value="2"/>
</dbReference>
<dbReference type="KEGG" id="dci:103517802"/>
<dbReference type="InterPro" id="IPR011042">
    <property type="entry name" value="6-blade_b-propeller_TolB-like"/>
</dbReference>
<dbReference type="AlphaFoldDB" id="A0A3Q0JAV7"/>
<comment type="similarity">
    <text evidence="1">Belongs to the strictosidine synthase family.</text>
</comment>
<keyword evidence="6" id="KW-1185">Reference proteome</keyword>
<evidence type="ECO:0000313" key="7">
    <source>
        <dbReference type="RefSeq" id="XP_026685579.1"/>
    </source>
</evidence>
<dbReference type="GeneID" id="103517802"/>
<dbReference type="RefSeq" id="XP_026685579.1">
    <property type="nucleotide sequence ID" value="XM_026829778.1"/>
</dbReference>
<dbReference type="PaxDb" id="121845-A0A3Q0JAV7"/>
<dbReference type="Gene3D" id="2.120.10.30">
    <property type="entry name" value="TolB, C-terminal domain"/>
    <property type="match status" value="2"/>
</dbReference>
<protein>
    <submittedName>
        <fullName evidence="7">Adipocyte plasma membrane-associated protein</fullName>
    </submittedName>
</protein>
<keyword evidence="4" id="KW-1133">Transmembrane helix</keyword>
<sequence>MAFFRNFFISVVVGIVAITFYPGLEPEIDFTAFEVAPPRPLEGKLALNEKLNNAEKLFENEIHGPEAVVKHKGDLYMGVDGGHILKLSGGKLVPVVKLGKDCCTYKIDQSTSSLRHHARTVSKQSRTKTLQYDSVELEFFFKLALNEKLNNAEKLFENEIHGPEAVVKHEGDLYMGVDGGHILKLSGGKLVPVVKLGKACYGFKYEQQCGRPLGIKFDKNGALHVADAYFGLYKVNVTTGQTEQLISMDTEIDGAKPQIPNSVTVDSDGMVYWSDSSRIPKFGFLGWTGFKYEAAMWVDLRDVTTGQTEQLISMDTEIDGAKPQIPNSVTVDSDGMVYWSDSSTKYKSGLFEGLTSGSGRLIQYNPKTKKNKVLIANLHFANGVELSADESFVIVAETMSSRVHRYYLKGPKQGKSEVFIDGLPGLPDNVKRDSKGNFLVSLVCPVDEYTPQLLHIIGPFPNIRKFVARFLHLLEKIPSEDVKHVVGHFESILFLQGTRYTLLVISSQGEIVDALHSVDGSLKGSSDVEEYNGAYYFGSPISKHLARVPLAK</sequence>
<evidence type="ECO:0000256" key="1">
    <source>
        <dbReference type="ARBA" id="ARBA00009191"/>
    </source>
</evidence>
<dbReference type="STRING" id="121845.A0A3Q0JAV7"/>
<evidence type="ECO:0000259" key="5">
    <source>
        <dbReference type="Pfam" id="PF03088"/>
    </source>
</evidence>
<evidence type="ECO:0000256" key="3">
    <source>
        <dbReference type="ARBA" id="ARBA00023180"/>
    </source>
</evidence>
<reference evidence="7" key="1">
    <citation type="submission" date="2025-08" db="UniProtKB">
        <authorList>
            <consortium name="RefSeq"/>
        </authorList>
    </citation>
    <scope>IDENTIFICATION</scope>
</reference>
<accession>A0A3Q0JAV7</accession>
<dbReference type="Pfam" id="PF03088">
    <property type="entry name" value="Str_synth"/>
    <property type="match status" value="1"/>
</dbReference>
<dbReference type="PANTHER" id="PTHR10426:SF88">
    <property type="entry name" value="ADIPOCYTE PLASMA MEMBRANE-ASSOCIATED PROTEIN HEMOMUCIN-RELATED"/>
    <property type="match status" value="1"/>
</dbReference>
<keyword evidence="2" id="KW-0597">Phosphoprotein</keyword>
<evidence type="ECO:0000256" key="2">
    <source>
        <dbReference type="ARBA" id="ARBA00022553"/>
    </source>
</evidence>
<dbReference type="InterPro" id="IPR018119">
    <property type="entry name" value="Strictosidine_synth_cons-reg"/>
</dbReference>
<dbReference type="GO" id="GO:0016787">
    <property type="term" value="F:hydrolase activity"/>
    <property type="evidence" value="ECO:0007669"/>
    <property type="project" value="TreeGrafter"/>
</dbReference>
<feature type="transmembrane region" description="Helical" evidence="4">
    <location>
        <begin position="7"/>
        <end position="24"/>
    </location>
</feature>
<proteinExistence type="inferred from homology"/>
<keyword evidence="4" id="KW-0812">Transmembrane</keyword>
<dbReference type="Pfam" id="PF20067">
    <property type="entry name" value="SSL_N"/>
    <property type="match status" value="2"/>
</dbReference>
<dbReference type="Proteomes" id="UP000079169">
    <property type="component" value="Unplaced"/>
</dbReference>
<evidence type="ECO:0000313" key="6">
    <source>
        <dbReference type="Proteomes" id="UP000079169"/>
    </source>
</evidence>
<organism evidence="6 7">
    <name type="scientific">Diaphorina citri</name>
    <name type="common">Asian citrus psyllid</name>
    <dbReference type="NCBI Taxonomy" id="121845"/>
    <lineage>
        <taxon>Eukaryota</taxon>
        <taxon>Metazoa</taxon>
        <taxon>Ecdysozoa</taxon>
        <taxon>Arthropoda</taxon>
        <taxon>Hexapoda</taxon>
        <taxon>Insecta</taxon>
        <taxon>Pterygota</taxon>
        <taxon>Neoptera</taxon>
        <taxon>Paraneoptera</taxon>
        <taxon>Hemiptera</taxon>
        <taxon>Sternorrhyncha</taxon>
        <taxon>Psylloidea</taxon>
        <taxon>Psyllidae</taxon>
        <taxon>Diaphorininae</taxon>
        <taxon>Diaphorina</taxon>
    </lineage>
</organism>
<name>A0A3Q0JAV7_DIACI</name>
<feature type="domain" description="Strictosidine synthase conserved region" evidence="5">
    <location>
        <begin position="327"/>
        <end position="411"/>
    </location>
</feature>
<keyword evidence="4" id="KW-0472">Membrane</keyword>
<gene>
    <name evidence="7" type="primary">LOC103517802</name>
</gene>